<accession>A0A5E8CKY0</accession>
<dbReference type="EMBL" id="CABVLZ010000004">
    <property type="protein sequence ID" value="VVU95434.1"/>
    <property type="molecule type" value="Genomic_DNA"/>
</dbReference>
<protein>
    <submittedName>
        <fullName evidence="1">Uncharacterized protein</fullName>
    </submittedName>
</protein>
<evidence type="ECO:0000313" key="1">
    <source>
        <dbReference type="EMBL" id="VVU95434.1"/>
    </source>
</evidence>
<proteinExistence type="predicted"/>
<dbReference type="Gene3D" id="1.10.8.10">
    <property type="entry name" value="DNA helicase RuvA subunit, C-terminal domain"/>
    <property type="match status" value="1"/>
</dbReference>
<gene>
    <name evidence="1" type="ORF">CPAV1605_1185</name>
</gene>
<dbReference type="AlphaFoldDB" id="A0A5E8CKY0"/>
<sequence>MDNINLDSFNNLKQIFSNMEEELIWEVYAEFDFKYEITINKLLEINNIITESESVPNNSPKISPVITTNKKPKKTFSFNDLKKKLMSKRNEKKYQLIDNKEEEEEMTLLSNDYNELN</sequence>
<dbReference type="InterPro" id="IPR009060">
    <property type="entry name" value="UBA-like_sf"/>
</dbReference>
<reference evidence="1" key="1">
    <citation type="submission" date="2019-09" db="EMBL/GenBank/DDBJ databases">
        <authorList>
            <person name="Needham M D."/>
        </authorList>
    </citation>
    <scope>NUCLEOTIDE SEQUENCE</scope>
</reference>
<name>A0A5E8CKY0_9ZZZZ</name>
<dbReference type="SUPFAM" id="SSF46934">
    <property type="entry name" value="UBA-like"/>
    <property type="match status" value="1"/>
</dbReference>
<organism evidence="1">
    <name type="scientific">seawater metagenome</name>
    <dbReference type="NCBI Taxonomy" id="1561972"/>
    <lineage>
        <taxon>unclassified sequences</taxon>
        <taxon>metagenomes</taxon>
        <taxon>ecological metagenomes</taxon>
    </lineage>
</organism>